<keyword evidence="3" id="KW-1185">Reference proteome</keyword>
<sequence>MSKDEDDLGSPHAEDMDVGLQTSDKLDLNLDQDCLSPNVAQKELCVEAAEADLPNNLGTESYSAFELMNRRVEVGKAFQFASRQLNEVIEEVEKILTLKPEAAHGITSSSIAANGSESENAEIFLDERAAAD</sequence>
<feature type="region of interest" description="Disordered" evidence="1">
    <location>
        <begin position="1"/>
        <end position="21"/>
    </location>
</feature>
<evidence type="ECO:0000313" key="2">
    <source>
        <dbReference type="EMBL" id="KAF2320326.1"/>
    </source>
</evidence>
<comment type="caution">
    <text evidence="2">The sequence shown here is derived from an EMBL/GenBank/DDBJ whole genome shotgun (WGS) entry which is preliminary data.</text>
</comment>
<organism evidence="2 3">
    <name type="scientific">Hevea brasiliensis</name>
    <name type="common">Para rubber tree</name>
    <name type="synonym">Siphonia brasiliensis</name>
    <dbReference type="NCBI Taxonomy" id="3981"/>
    <lineage>
        <taxon>Eukaryota</taxon>
        <taxon>Viridiplantae</taxon>
        <taxon>Streptophyta</taxon>
        <taxon>Embryophyta</taxon>
        <taxon>Tracheophyta</taxon>
        <taxon>Spermatophyta</taxon>
        <taxon>Magnoliopsida</taxon>
        <taxon>eudicotyledons</taxon>
        <taxon>Gunneridae</taxon>
        <taxon>Pentapetalae</taxon>
        <taxon>rosids</taxon>
        <taxon>fabids</taxon>
        <taxon>Malpighiales</taxon>
        <taxon>Euphorbiaceae</taxon>
        <taxon>Crotonoideae</taxon>
        <taxon>Micrandreae</taxon>
        <taxon>Hevea</taxon>
    </lineage>
</organism>
<evidence type="ECO:0000256" key="1">
    <source>
        <dbReference type="SAM" id="MobiDB-lite"/>
    </source>
</evidence>
<dbReference type="Proteomes" id="UP000467840">
    <property type="component" value="Chromosome 10"/>
</dbReference>
<protein>
    <submittedName>
        <fullName evidence="2">Uncharacterized protein</fullName>
    </submittedName>
</protein>
<name>A0A6A6N6Y2_HEVBR</name>
<accession>A0A6A6N6Y2</accession>
<evidence type="ECO:0000313" key="3">
    <source>
        <dbReference type="Proteomes" id="UP000467840"/>
    </source>
</evidence>
<reference evidence="2 3" key="1">
    <citation type="journal article" date="2020" name="Mol. Plant">
        <title>The Chromosome-Based Rubber Tree Genome Provides New Insights into Spurge Genome Evolution and Rubber Biosynthesis.</title>
        <authorList>
            <person name="Liu J."/>
            <person name="Shi C."/>
            <person name="Shi C.C."/>
            <person name="Li W."/>
            <person name="Zhang Q.J."/>
            <person name="Zhang Y."/>
            <person name="Li K."/>
            <person name="Lu H.F."/>
            <person name="Shi C."/>
            <person name="Zhu S.T."/>
            <person name="Xiao Z.Y."/>
            <person name="Nan H."/>
            <person name="Yue Y."/>
            <person name="Zhu X.G."/>
            <person name="Wu Y."/>
            <person name="Hong X.N."/>
            <person name="Fan G.Y."/>
            <person name="Tong Y."/>
            <person name="Zhang D."/>
            <person name="Mao C.L."/>
            <person name="Liu Y.L."/>
            <person name="Hao S.J."/>
            <person name="Liu W.Q."/>
            <person name="Lv M.Q."/>
            <person name="Zhang H.B."/>
            <person name="Liu Y."/>
            <person name="Hu-Tang G.R."/>
            <person name="Wang J.P."/>
            <person name="Wang J.H."/>
            <person name="Sun Y.H."/>
            <person name="Ni S.B."/>
            <person name="Chen W.B."/>
            <person name="Zhang X.C."/>
            <person name="Jiao Y.N."/>
            <person name="Eichler E.E."/>
            <person name="Li G.H."/>
            <person name="Liu X."/>
            <person name="Gao L.Z."/>
        </authorList>
    </citation>
    <scope>NUCLEOTIDE SEQUENCE [LARGE SCALE GENOMIC DNA]</scope>
    <source>
        <strain evidence="3">cv. GT1</strain>
        <tissue evidence="2">Leaf</tissue>
    </source>
</reference>
<dbReference type="EMBL" id="JAAGAX010000003">
    <property type="protein sequence ID" value="KAF2320326.1"/>
    <property type="molecule type" value="Genomic_DNA"/>
</dbReference>
<gene>
    <name evidence="2" type="ORF">GH714_027148</name>
</gene>
<dbReference type="AlphaFoldDB" id="A0A6A6N6Y2"/>
<proteinExistence type="predicted"/>